<protein>
    <submittedName>
        <fullName evidence="1">WG repeat-containing protein</fullName>
    </submittedName>
</protein>
<organism evidence="1 2">
    <name type="scientific">Hymenobacter setariae</name>
    <dbReference type="NCBI Taxonomy" id="2594794"/>
    <lineage>
        <taxon>Bacteria</taxon>
        <taxon>Pseudomonadati</taxon>
        <taxon>Bacteroidota</taxon>
        <taxon>Cytophagia</taxon>
        <taxon>Cytophagales</taxon>
        <taxon>Hymenobacteraceae</taxon>
        <taxon>Hymenobacter</taxon>
    </lineage>
</organism>
<dbReference type="Proteomes" id="UP000317624">
    <property type="component" value="Unassembled WGS sequence"/>
</dbReference>
<reference evidence="1 2" key="1">
    <citation type="submission" date="2019-07" db="EMBL/GenBank/DDBJ databases">
        <title>Hymenobacter sp. straun FUR1 Genome sequencing and assembly.</title>
        <authorList>
            <person name="Chhetri G."/>
        </authorList>
    </citation>
    <scope>NUCLEOTIDE SEQUENCE [LARGE SCALE GENOMIC DNA]</scope>
    <source>
        <strain evidence="1 2">Fur1</strain>
    </source>
</reference>
<dbReference type="EMBL" id="VMRJ01000005">
    <property type="protein sequence ID" value="TVT38446.1"/>
    <property type="molecule type" value="Genomic_DNA"/>
</dbReference>
<dbReference type="Pfam" id="PF14903">
    <property type="entry name" value="WG_beta_rep"/>
    <property type="match status" value="3"/>
</dbReference>
<name>A0A558BPK3_9BACT</name>
<dbReference type="PANTHER" id="PTHR37841">
    <property type="entry name" value="GLR2918 PROTEIN"/>
    <property type="match status" value="1"/>
</dbReference>
<comment type="caution">
    <text evidence="1">The sequence shown here is derived from an EMBL/GenBank/DDBJ whole genome shotgun (WGS) entry which is preliminary data.</text>
</comment>
<sequence length="658" mass="72845">MSFSTTLIRIVSLLLLIWLLVGCATPTDTRRTTALFPMVEQGRWGFIDSTGAIVITPRFAQVQEFAEGLAPVREAGHYGFMDGTGHLVLAQSYGYASPFYHGLAVVQQDSTPQLIDRMGHLAPLAAAYKELEWQPGLDGGGLWVASLPSHYRQLLASTGKLLNTHVFNKIGQLSSNRVVVKDTAALRDREGRLLTEAVGVLDGRGKLVIPYYRFSSISTFHNGLATASLYQAGADAEPLCIIDTTGRILTRLPRNQEFADYSEAEFADDVVRVHISKDGGAANLDNSYPAVIDKQGRVLFHNRRLQRLTDFYHGRAWAQEKDDDWYLIDKAGRRLSTVAVQFLLGPGGHDAPPAFANGAEVVELANNEGYAALDSTGRVVRHLEEPMLGNSPQQAGDLLLFYGTDSLQRMGFWNWRTGLLVRERFSAISSAGYQHGLLPVLEDDRLGYLSPQGRYVWRAKPMPSTPLNLDFMRRGIYPVASAPLRRYAGAGGWGQSDNQSRPIGNRRFTAHALGVQVAQQATPGTFGKRYHGYALTISNTTADTIVFDAQDSSLSLTLQAQDKQGQWRDIEYSPSSWCGNSYHRVFLAPGQYWQLPVPAYAGEFPTQLRARLLHRRARGTRSQQVVVYSNSFAGSVNPAQFWRPQGYSPQGIMDPYLN</sequence>
<dbReference type="PANTHER" id="PTHR37841:SF1">
    <property type="entry name" value="DUF3298 DOMAIN-CONTAINING PROTEIN"/>
    <property type="match status" value="1"/>
</dbReference>
<evidence type="ECO:0000313" key="1">
    <source>
        <dbReference type="EMBL" id="TVT38446.1"/>
    </source>
</evidence>
<dbReference type="OrthoDB" id="3974959at2"/>
<accession>A0A558BPK3</accession>
<dbReference type="RefSeq" id="WP_144851322.1">
    <property type="nucleotide sequence ID" value="NZ_VMRJ01000005.1"/>
</dbReference>
<gene>
    <name evidence="1" type="ORF">FNT36_19845</name>
</gene>
<keyword evidence="2" id="KW-1185">Reference proteome</keyword>
<proteinExistence type="predicted"/>
<dbReference type="AlphaFoldDB" id="A0A558BPK3"/>
<dbReference type="InterPro" id="IPR032774">
    <property type="entry name" value="WG_beta_rep"/>
</dbReference>
<evidence type="ECO:0000313" key="2">
    <source>
        <dbReference type="Proteomes" id="UP000317624"/>
    </source>
</evidence>